<gene>
    <name evidence="1" type="ORF">FJR39_17290</name>
</gene>
<keyword evidence="2" id="KW-1185">Reference proteome</keyword>
<reference evidence="2" key="1">
    <citation type="journal article" date="2020" name="Toxins">
        <title>Phylogenomic Analysis of Secondary Metabolism in the Toxic Cyanobacterial Genera Anabaena, Dolichospermum and Aphanizomenon.</title>
        <authorList>
            <person name="Oesterholm J."/>
            <person name="Popin R.V."/>
            <person name="Fewer D.P."/>
            <person name="Sivonen K."/>
        </authorList>
    </citation>
    <scope>NUCLEOTIDE SEQUENCE [LARGE SCALE GENOMIC DNA]</scope>
    <source>
        <strain evidence="2">UHCC 0037</strain>
    </source>
</reference>
<sequence length="580" mass="67105">MAIWIITTGNSDVQLKTDDNWCQFYYKQAKKQEPLKFCNDEDNKLLNIQQDNLTQFYPVPARVLGLAYKNKFQDNFEDLAFPLLDTFFEYFNKDDIHGQIVKIPNKIIVLLTDQSSIFDTQQKYSYPESPYWQDTIELEPILKEYFDRNLKKINIQCEKFLFKTLKPQSDKEGLDNWEYTLSLVEETIHKAVEEIDYNSTQEETVYISHQAGTPAISSAVQFVSLGKFNNVQFLVSNPSYHVSKLEYKSQPIDSSKYARGIQIQKAKQLIESGLPGAALNILDTINIDENVKEELIELVRFFNIETELVKSGKFDPKSAIERVVKALELVSCYFQEQSYIQGITLLAAAHETFLKAAIIKELSNQYSYFYLSVNGNSKRLQVTKVIEWTRGGLGFVKDPKDTEVWDLDNHLKKLLGITNIENIKSYKLDILKQLSFPTHDHNLSKKFNKNRGKDDKNDHGNFSVIGSNTGMLAWLKQLSSNSSNFTSWDLMEFIGQYDREFEDDRRNQLMHNLVGAKPKEVIKYLLGNQDNSKYTDYPGVINAYEKEVKAPFLEQIKKLGLPYKESDLRKQLEEIASKLR</sequence>
<accession>A0ACC7S8I8</accession>
<evidence type="ECO:0000313" key="1">
    <source>
        <dbReference type="EMBL" id="MTJ44825.1"/>
    </source>
</evidence>
<dbReference type="Proteomes" id="UP001517388">
    <property type="component" value="Unassembled WGS sequence"/>
</dbReference>
<comment type="caution">
    <text evidence="1">The sequence shown here is derived from an EMBL/GenBank/DDBJ whole genome shotgun (WGS) entry which is preliminary data.</text>
</comment>
<dbReference type="EMBL" id="VILF01000004">
    <property type="protein sequence ID" value="MTJ44825.1"/>
    <property type="molecule type" value="Genomic_DNA"/>
</dbReference>
<proteinExistence type="predicted"/>
<name>A0ACC7S8I8_DOLFA</name>
<organism evidence="1 2">
    <name type="scientific">Dolichospermum flos-aquae UHCC 0037</name>
    <dbReference type="NCBI Taxonomy" id="2590026"/>
    <lineage>
        <taxon>Bacteria</taxon>
        <taxon>Bacillati</taxon>
        <taxon>Cyanobacteriota</taxon>
        <taxon>Cyanophyceae</taxon>
        <taxon>Nostocales</taxon>
        <taxon>Aphanizomenonaceae</taxon>
        <taxon>Dolichospermum</taxon>
    </lineage>
</organism>
<protein>
    <submittedName>
        <fullName evidence="1">Uncharacterized protein</fullName>
    </submittedName>
</protein>
<evidence type="ECO:0000313" key="2">
    <source>
        <dbReference type="Proteomes" id="UP001517388"/>
    </source>
</evidence>